<reference evidence="2" key="1">
    <citation type="submission" date="2023-08" db="EMBL/GenBank/DDBJ databases">
        <title>A de novo genome assembly of Solanum verrucosum Schlechtendal, a Mexican diploid species geographically isolated from the other diploid A-genome species in potato relatives.</title>
        <authorList>
            <person name="Hosaka K."/>
        </authorList>
    </citation>
    <scope>NUCLEOTIDE SEQUENCE</scope>
    <source>
        <tissue evidence="2">Young leaves</tissue>
    </source>
</reference>
<dbReference type="EMBL" id="CP133612">
    <property type="protein sequence ID" value="WMV09418.1"/>
    <property type="molecule type" value="Genomic_DNA"/>
</dbReference>
<proteinExistence type="predicted"/>
<name>A0AAF0PQV9_SOLVR</name>
<dbReference type="FunFam" id="3.30.70.270:FF:000020">
    <property type="entry name" value="Transposon Tf2-6 polyprotein-like Protein"/>
    <property type="match status" value="1"/>
</dbReference>
<feature type="domain" description="Reverse transcriptase/retrotransposon-derived protein RNase H-like" evidence="1">
    <location>
        <begin position="45"/>
        <end position="108"/>
    </location>
</feature>
<dbReference type="InterPro" id="IPR043128">
    <property type="entry name" value="Rev_trsase/Diguanyl_cyclase"/>
</dbReference>
<evidence type="ECO:0000313" key="3">
    <source>
        <dbReference type="Proteomes" id="UP001234989"/>
    </source>
</evidence>
<gene>
    <name evidence="2" type="ORF">MTR67_002803</name>
</gene>
<dbReference type="AlphaFoldDB" id="A0AAF0PQV9"/>
<feature type="non-terminal residue" evidence="2">
    <location>
        <position position="1"/>
    </location>
</feature>
<accession>A0AAF0PQV9</accession>
<dbReference type="PANTHER" id="PTHR34072:SF52">
    <property type="entry name" value="RIBONUCLEASE H"/>
    <property type="match status" value="1"/>
</dbReference>
<dbReference type="PANTHER" id="PTHR34072">
    <property type="entry name" value="ENZYMATIC POLYPROTEIN-RELATED"/>
    <property type="match status" value="1"/>
</dbReference>
<sequence length="113" mass="12713">LSPLDIRNFLGLAGYYRRFVEGFSSIASPLTTLNQKKDKFLCSKVCEKSFQELKDRLTSTPVLTLLEGTDGFVVYCDASRIGLGCVLMQNGKVISYASRKLKVHEKKYILPMI</sequence>
<dbReference type="InterPro" id="IPR043502">
    <property type="entry name" value="DNA/RNA_pol_sf"/>
</dbReference>
<evidence type="ECO:0000259" key="1">
    <source>
        <dbReference type="Pfam" id="PF17919"/>
    </source>
</evidence>
<keyword evidence="3" id="KW-1185">Reference proteome</keyword>
<dbReference type="SUPFAM" id="SSF56672">
    <property type="entry name" value="DNA/RNA polymerases"/>
    <property type="match status" value="1"/>
</dbReference>
<dbReference type="Proteomes" id="UP001234989">
    <property type="component" value="Chromosome 1"/>
</dbReference>
<organism evidence="2 3">
    <name type="scientific">Solanum verrucosum</name>
    <dbReference type="NCBI Taxonomy" id="315347"/>
    <lineage>
        <taxon>Eukaryota</taxon>
        <taxon>Viridiplantae</taxon>
        <taxon>Streptophyta</taxon>
        <taxon>Embryophyta</taxon>
        <taxon>Tracheophyta</taxon>
        <taxon>Spermatophyta</taxon>
        <taxon>Magnoliopsida</taxon>
        <taxon>eudicotyledons</taxon>
        <taxon>Gunneridae</taxon>
        <taxon>Pentapetalae</taxon>
        <taxon>asterids</taxon>
        <taxon>lamiids</taxon>
        <taxon>Solanales</taxon>
        <taxon>Solanaceae</taxon>
        <taxon>Solanoideae</taxon>
        <taxon>Solaneae</taxon>
        <taxon>Solanum</taxon>
    </lineage>
</organism>
<dbReference type="InterPro" id="IPR041577">
    <property type="entry name" value="RT_RNaseH_2"/>
</dbReference>
<dbReference type="Gene3D" id="3.30.70.270">
    <property type="match status" value="1"/>
</dbReference>
<dbReference type="Pfam" id="PF17919">
    <property type="entry name" value="RT_RNaseH_2"/>
    <property type="match status" value="1"/>
</dbReference>
<protein>
    <recommendedName>
        <fullName evidence="1">Reverse transcriptase/retrotransposon-derived protein RNase H-like domain-containing protein</fullName>
    </recommendedName>
</protein>
<evidence type="ECO:0000313" key="2">
    <source>
        <dbReference type="EMBL" id="WMV09418.1"/>
    </source>
</evidence>